<comment type="catalytic activity">
    <reaction evidence="2">
        <text>aldehydo-N-acetyl-D-mannosamine 6-phosphate + phosphoenolpyruvate + H2O = N-acetylneuraminate 9-phosphate + phosphate</text>
        <dbReference type="Rhea" id="RHEA:80835"/>
        <dbReference type="ChEBI" id="CHEBI:15377"/>
        <dbReference type="ChEBI" id="CHEBI:43474"/>
        <dbReference type="ChEBI" id="CHEBI:58557"/>
        <dbReference type="ChEBI" id="CHEBI:58702"/>
        <dbReference type="ChEBI" id="CHEBI:231734"/>
        <dbReference type="EC" id="2.5.1.57"/>
    </reaction>
    <physiologicalReaction direction="left-to-right" evidence="2">
        <dbReference type="Rhea" id="RHEA:80836"/>
    </physiologicalReaction>
</comment>
<dbReference type="Pfam" id="PF03102">
    <property type="entry name" value="NeuB"/>
    <property type="match status" value="1"/>
</dbReference>
<reference evidence="7 8" key="1">
    <citation type="submission" date="2024-03" db="EMBL/GenBank/DDBJ databases">
        <title>Adaptation during the transition from Ophiocordyceps entomopathogen to insect associate is accompanied by gene loss and intensified selection.</title>
        <authorList>
            <person name="Ward C.M."/>
            <person name="Onetto C.A."/>
            <person name="Borneman A.R."/>
        </authorList>
    </citation>
    <scope>NUCLEOTIDE SEQUENCE [LARGE SCALE GENOMIC DNA]</scope>
    <source>
        <strain evidence="7">AWRI1</strain>
        <tissue evidence="7">Single Adult Female</tissue>
    </source>
</reference>
<dbReference type="EC" id="2.5.1.57" evidence="3"/>
<keyword evidence="1" id="KW-0808">Transferase</keyword>
<comment type="caution">
    <text evidence="7">The sequence shown here is derived from an EMBL/GenBank/DDBJ whole genome shotgun (WGS) entry which is preliminary data.</text>
</comment>
<evidence type="ECO:0000313" key="8">
    <source>
        <dbReference type="Proteomes" id="UP001367676"/>
    </source>
</evidence>
<evidence type="ECO:0000256" key="2">
    <source>
        <dbReference type="ARBA" id="ARBA00050599"/>
    </source>
</evidence>
<evidence type="ECO:0000256" key="3">
    <source>
        <dbReference type="ARBA" id="ARBA00066534"/>
    </source>
</evidence>
<dbReference type="GO" id="GO:1901137">
    <property type="term" value="P:carbohydrate derivative biosynthetic process"/>
    <property type="evidence" value="ECO:0007669"/>
    <property type="project" value="UniProtKB-ARBA"/>
</dbReference>
<dbReference type="InterPro" id="IPR057736">
    <property type="entry name" value="SAF_PseI/NeuA/NeuB"/>
</dbReference>
<dbReference type="SMART" id="SM00858">
    <property type="entry name" value="SAF"/>
    <property type="match status" value="1"/>
</dbReference>
<organism evidence="7 8">
    <name type="scientific">Parthenolecanium corni</name>
    <dbReference type="NCBI Taxonomy" id="536013"/>
    <lineage>
        <taxon>Eukaryota</taxon>
        <taxon>Metazoa</taxon>
        <taxon>Ecdysozoa</taxon>
        <taxon>Arthropoda</taxon>
        <taxon>Hexapoda</taxon>
        <taxon>Insecta</taxon>
        <taxon>Pterygota</taxon>
        <taxon>Neoptera</taxon>
        <taxon>Paraneoptera</taxon>
        <taxon>Hemiptera</taxon>
        <taxon>Sternorrhyncha</taxon>
        <taxon>Coccoidea</taxon>
        <taxon>Coccidae</taxon>
        <taxon>Parthenolecanium</taxon>
    </lineage>
</organism>
<dbReference type="AlphaFoldDB" id="A0AAN9TCP8"/>
<dbReference type="InterPro" id="IPR013785">
    <property type="entry name" value="Aldolase_TIM"/>
</dbReference>
<dbReference type="InterPro" id="IPR036732">
    <property type="entry name" value="AFP_Neu5c_C_sf"/>
</dbReference>
<evidence type="ECO:0000256" key="4">
    <source>
        <dbReference type="ARBA" id="ARBA00067780"/>
    </source>
</evidence>
<dbReference type="FunFam" id="3.20.20.70:FF:000144">
    <property type="entry name" value="sialic acid synthase"/>
    <property type="match status" value="1"/>
</dbReference>
<dbReference type="GO" id="GO:0047444">
    <property type="term" value="F:N-acylneuraminate-9-phosphate synthase activity"/>
    <property type="evidence" value="ECO:0007669"/>
    <property type="project" value="UniProtKB-EC"/>
</dbReference>
<protein>
    <recommendedName>
        <fullName evidence="4">N-acetylneuraminate-9-phosphate synthase</fullName>
        <ecNumber evidence="3">2.5.1.57</ecNumber>
    </recommendedName>
    <alternativeName>
        <fullName evidence="5">Sialic acid synthase</fullName>
    </alternativeName>
</protein>
<proteinExistence type="predicted"/>
<sequence length="354" mass="39885">MVSLEITTKRFIGLQHPVFIIAEIGQNHQGSVDEAKKLIDAARLAGVDCVKLQKSSLEDKFTKHALERPYSSKHSWGETYGQHKQYLEFSDDEFKELKSYAERQNLLFTASAKDCKSLKFLQELDVPFIKIGSGDADDHFLLLEAARCGKPLIISTGMQDIDNVRRVYNKVKKHHNNFALLHCVSSYPTDYEDVNLRVIQTYRNEFPDIPIGYSGHELGIAVPVAAVALGATIIEKHITLDKSQKGNDHQCSLTPEEFRTMICNIRATEQAIGDGVKKFTSSEMHCYNKLGKSVVAAKDLVRGISIEESDLKIKVSHPSGIPAKEFEYLIGAKLRRDINYDEPLMPEDVDFLDR</sequence>
<dbReference type="InterPro" id="IPR013132">
    <property type="entry name" value="PseI/NeuA/B-like_N"/>
</dbReference>
<dbReference type="PANTHER" id="PTHR42966:SF1">
    <property type="entry name" value="SIALIC ACID SYNTHASE"/>
    <property type="match status" value="1"/>
</dbReference>
<dbReference type="InterPro" id="IPR051690">
    <property type="entry name" value="PseI-like"/>
</dbReference>
<dbReference type="SUPFAM" id="SSF51269">
    <property type="entry name" value="AFP III-like domain"/>
    <property type="match status" value="1"/>
</dbReference>
<dbReference type="Gene3D" id="3.20.20.70">
    <property type="entry name" value="Aldolase class I"/>
    <property type="match status" value="1"/>
</dbReference>
<evidence type="ECO:0000256" key="5">
    <source>
        <dbReference type="ARBA" id="ARBA00083845"/>
    </source>
</evidence>
<dbReference type="CDD" id="cd11615">
    <property type="entry name" value="SAF_NeuB_like"/>
    <property type="match status" value="1"/>
</dbReference>
<evidence type="ECO:0000313" key="7">
    <source>
        <dbReference type="EMBL" id="KAK7580684.1"/>
    </source>
</evidence>
<dbReference type="SUPFAM" id="SSF51569">
    <property type="entry name" value="Aldolase"/>
    <property type="match status" value="1"/>
</dbReference>
<dbReference type="GO" id="GO:0016051">
    <property type="term" value="P:carbohydrate biosynthetic process"/>
    <property type="evidence" value="ECO:0007669"/>
    <property type="project" value="InterPro"/>
</dbReference>
<evidence type="ECO:0000256" key="1">
    <source>
        <dbReference type="ARBA" id="ARBA00022679"/>
    </source>
</evidence>
<dbReference type="EMBL" id="JBBCAQ010000034">
    <property type="protein sequence ID" value="KAK7580684.1"/>
    <property type="molecule type" value="Genomic_DNA"/>
</dbReference>
<dbReference type="Proteomes" id="UP001367676">
    <property type="component" value="Unassembled WGS sequence"/>
</dbReference>
<feature type="domain" description="AFP-like" evidence="6">
    <location>
        <begin position="293"/>
        <end position="352"/>
    </location>
</feature>
<dbReference type="InterPro" id="IPR006190">
    <property type="entry name" value="SAF_AFP_Neu5Ac"/>
</dbReference>
<gene>
    <name evidence="7" type="ORF">V9T40_001313</name>
</gene>
<dbReference type="PANTHER" id="PTHR42966">
    <property type="entry name" value="N-ACETYLNEURAMINATE SYNTHASE"/>
    <property type="match status" value="1"/>
</dbReference>
<dbReference type="InterPro" id="IPR013974">
    <property type="entry name" value="SAF"/>
</dbReference>
<keyword evidence="8" id="KW-1185">Reference proteome</keyword>
<accession>A0AAN9TCP8</accession>
<dbReference type="Gene3D" id="3.90.1210.10">
    <property type="entry name" value="Antifreeze-like/N-acetylneuraminic acid synthase C-terminal domain"/>
    <property type="match status" value="1"/>
</dbReference>
<dbReference type="Pfam" id="PF08666">
    <property type="entry name" value="SAF"/>
    <property type="match status" value="1"/>
</dbReference>
<name>A0AAN9TCP8_9HEMI</name>
<evidence type="ECO:0000259" key="6">
    <source>
        <dbReference type="PROSITE" id="PS50844"/>
    </source>
</evidence>
<dbReference type="GO" id="GO:0006054">
    <property type="term" value="P:N-acetylneuraminate metabolic process"/>
    <property type="evidence" value="ECO:0007669"/>
    <property type="project" value="UniProtKB-ARBA"/>
</dbReference>
<dbReference type="PROSITE" id="PS50844">
    <property type="entry name" value="AFP_LIKE"/>
    <property type="match status" value="1"/>
</dbReference>